<keyword evidence="3" id="KW-1185">Reference proteome</keyword>
<dbReference type="AlphaFoldDB" id="A0A392VLP7"/>
<comment type="caution">
    <text evidence="2">The sequence shown here is derived from an EMBL/GenBank/DDBJ whole genome shotgun (WGS) entry which is preliminary data.</text>
</comment>
<feature type="non-terminal residue" evidence="2">
    <location>
        <position position="1"/>
    </location>
</feature>
<protein>
    <submittedName>
        <fullName evidence="2">Uncharacterized protein</fullName>
    </submittedName>
</protein>
<evidence type="ECO:0000313" key="3">
    <source>
        <dbReference type="Proteomes" id="UP000265520"/>
    </source>
</evidence>
<organism evidence="2 3">
    <name type="scientific">Trifolium medium</name>
    <dbReference type="NCBI Taxonomy" id="97028"/>
    <lineage>
        <taxon>Eukaryota</taxon>
        <taxon>Viridiplantae</taxon>
        <taxon>Streptophyta</taxon>
        <taxon>Embryophyta</taxon>
        <taxon>Tracheophyta</taxon>
        <taxon>Spermatophyta</taxon>
        <taxon>Magnoliopsida</taxon>
        <taxon>eudicotyledons</taxon>
        <taxon>Gunneridae</taxon>
        <taxon>Pentapetalae</taxon>
        <taxon>rosids</taxon>
        <taxon>fabids</taxon>
        <taxon>Fabales</taxon>
        <taxon>Fabaceae</taxon>
        <taxon>Papilionoideae</taxon>
        <taxon>50 kb inversion clade</taxon>
        <taxon>NPAAA clade</taxon>
        <taxon>Hologalegina</taxon>
        <taxon>IRL clade</taxon>
        <taxon>Trifolieae</taxon>
        <taxon>Trifolium</taxon>
    </lineage>
</organism>
<accession>A0A392VLP7</accession>
<evidence type="ECO:0000256" key="1">
    <source>
        <dbReference type="SAM" id="MobiDB-lite"/>
    </source>
</evidence>
<feature type="region of interest" description="Disordered" evidence="1">
    <location>
        <begin position="1"/>
        <end position="24"/>
    </location>
</feature>
<reference evidence="2 3" key="1">
    <citation type="journal article" date="2018" name="Front. Plant Sci.">
        <title>Red Clover (Trifolium pratense) and Zigzag Clover (T. medium) - A Picture of Genomic Similarities and Differences.</title>
        <authorList>
            <person name="Dluhosova J."/>
            <person name="Istvanek J."/>
            <person name="Nedelnik J."/>
            <person name="Repkova J."/>
        </authorList>
    </citation>
    <scope>NUCLEOTIDE SEQUENCE [LARGE SCALE GENOMIC DNA]</scope>
    <source>
        <strain evidence="3">cv. 10/8</strain>
        <tissue evidence="2">Leaf</tissue>
    </source>
</reference>
<name>A0A392VLP7_9FABA</name>
<proteinExistence type="predicted"/>
<dbReference type="EMBL" id="LXQA011191776">
    <property type="protein sequence ID" value="MCI88393.1"/>
    <property type="molecule type" value="Genomic_DNA"/>
</dbReference>
<evidence type="ECO:0000313" key="2">
    <source>
        <dbReference type="EMBL" id="MCI88393.1"/>
    </source>
</evidence>
<dbReference type="Proteomes" id="UP000265520">
    <property type="component" value="Unassembled WGS sequence"/>
</dbReference>
<sequence length="45" mass="4793">SSKASSSVGLFGVEEDEEEDAAMRSRSSCNKLDRFALAILSALTN</sequence>